<organism evidence="1 2">
    <name type="scientific">Athelia psychrophila</name>
    <dbReference type="NCBI Taxonomy" id="1759441"/>
    <lineage>
        <taxon>Eukaryota</taxon>
        <taxon>Fungi</taxon>
        <taxon>Dikarya</taxon>
        <taxon>Basidiomycota</taxon>
        <taxon>Agaricomycotina</taxon>
        <taxon>Agaricomycetes</taxon>
        <taxon>Agaricomycetidae</taxon>
        <taxon>Atheliales</taxon>
        <taxon>Atheliaceae</taxon>
        <taxon>Athelia</taxon>
    </lineage>
</organism>
<dbReference type="OrthoDB" id="8954335at2759"/>
<dbReference type="Proteomes" id="UP000076532">
    <property type="component" value="Unassembled WGS sequence"/>
</dbReference>
<name>A0A166DEY8_9AGAM</name>
<evidence type="ECO:0000313" key="2">
    <source>
        <dbReference type="Proteomes" id="UP000076532"/>
    </source>
</evidence>
<dbReference type="CDD" id="cd00882">
    <property type="entry name" value="Ras_like_GTPase"/>
    <property type="match status" value="1"/>
</dbReference>
<dbReference type="Gene3D" id="3.40.50.300">
    <property type="entry name" value="P-loop containing nucleotide triphosphate hydrolases"/>
    <property type="match status" value="1"/>
</dbReference>
<evidence type="ECO:0000313" key="1">
    <source>
        <dbReference type="EMBL" id="KZP14637.1"/>
    </source>
</evidence>
<dbReference type="EMBL" id="KV417614">
    <property type="protein sequence ID" value="KZP14637.1"/>
    <property type="molecule type" value="Genomic_DNA"/>
</dbReference>
<keyword evidence="2" id="KW-1185">Reference proteome</keyword>
<sequence length="214" mass="23671">MGSPGSGKTTFIAHASEKGWHNVNHSMVSSTEPITPIQCKHPNIMRAHGRSPIILVDTPGFLDGYSETKCFEDIAGWMKANIELAGIILLHKISDNRMTGTDIEKTRKFASLCGHEVMKNIVVATTMWGDGVSEEIGQMRQTELKKDWLIGEGCAVEMFEKDAESAWRIINQVLDLPPCPRLRVQGTKIGDLDLGKATGGGWRKVRALFRKGRL</sequence>
<dbReference type="STRING" id="436010.A0A166DEY8"/>
<gene>
    <name evidence="1" type="ORF">FIBSPDRAFT_833806</name>
</gene>
<reference evidence="1 2" key="1">
    <citation type="journal article" date="2016" name="Mol. Biol. Evol.">
        <title>Comparative Genomics of Early-Diverging Mushroom-Forming Fungi Provides Insights into the Origins of Lignocellulose Decay Capabilities.</title>
        <authorList>
            <person name="Nagy L.G."/>
            <person name="Riley R."/>
            <person name="Tritt A."/>
            <person name="Adam C."/>
            <person name="Daum C."/>
            <person name="Floudas D."/>
            <person name="Sun H."/>
            <person name="Yadav J.S."/>
            <person name="Pangilinan J."/>
            <person name="Larsson K.H."/>
            <person name="Matsuura K."/>
            <person name="Barry K."/>
            <person name="Labutti K."/>
            <person name="Kuo R."/>
            <person name="Ohm R.A."/>
            <person name="Bhattacharya S.S."/>
            <person name="Shirouzu T."/>
            <person name="Yoshinaga Y."/>
            <person name="Martin F.M."/>
            <person name="Grigoriev I.V."/>
            <person name="Hibbett D.S."/>
        </authorList>
    </citation>
    <scope>NUCLEOTIDE SEQUENCE [LARGE SCALE GENOMIC DNA]</scope>
    <source>
        <strain evidence="1 2">CBS 109695</strain>
    </source>
</reference>
<protein>
    <submittedName>
        <fullName evidence="1">Uncharacterized protein</fullName>
    </submittedName>
</protein>
<dbReference type="InterPro" id="IPR027417">
    <property type="entry name" value="P-loop_NTPase"/>
</dbReference>
<dbReference type="AlphaFoldDB" id="A0A166DEY8"/>
<accession>A0A166DEY8</accession>
<dbReference type="SUPFAM" id="SSF52540">
    <property type="entry name" value="P-loop containing nucleoside triphosphate hydrolases"/>
    <property type="match status" value="1"/>
</dbReference>
<proteinExistence type="predicted"/>